<name>A0A8S0RCE2_OLEEU</name>
<dbReference type="Proteomes" id="UP000594638">
    <property type="component" value="Unassembled WGS sequence"/>
</dbReference>
<evidence type="ECO:0000313" key="2">
    <source>
        <dbReference type="Proteomes" id="UP000594638"/>
    </source>
</evidence>
<proteinExistence type="predicted"/>
<sequence>MAYQSYVNLDPSLPFAKWPVQGLELMWSTPLEPICKTQLDCHDLLFSKYLSDPTDARQKSAFARKVDTGIQPPNIVKSVDMEQAANTTRSRHQCRHWM</sequence>
<comment type="caution">
    <text evidence="1">The sequence shown here is derived from an EMBL/GenBank/DDBJ whole genome shotgun (WGS) entry which is preliminary data.</text>
</comment>
<gene>
    <name evidence="1" type="ORF">OLEA9_A057905</name>
</gene>
<keyword evidence="2" id="KW-1185">Reference proteome</keyword>
<evidence type="ECO:0000313" key="1">
    <source>
        <dbReference type="EMBL" id="CAA2976422.1"/>
    </source>
</evidence>
<dbReference type="AlphaFoldDB" id="A0A8S0RCE2"/>
<organism evidence="1 2">
    <name type="scientific">Olea europaea subsp. europaea</name>
    <dbReference type="NCBI Taxonomy" id="158383"/>
    <lineage>
        <taxon>Eukaryota</taxon>
        <taxon>Viridiplantae</taxon>
        <taxon>Streptophyta</taxon>
        <taxon>Embryophyta</taxon>
        <taxon>Tracheophyta</taxon>
        <taxon>Spermatophyta</taxon>
        <taxon>Magnoliopsida</taxon>
        <taxon>eudicotyledons</taxon>
        <taxon>Gunneridae</taxon>
        <taxon>Pentapetalae</taxon>
        <taxon>asterids</taxon>
        <taxon>lamiids</taxon>
        <taxon>Lamiales</taxon>
        <taxon>Oleaceae</taxon>
        <taxon>Oleeae</taxon>
        <taxon>Olea</taxon>
    </lineage>
</organism>
<dbReference type="EMBL" id="CACTIH010002429">
    <property type="protein sequence ID" value="CAA2976422.1"/>
    <property type="molecule type" value="Genomic_DNA"/>
</dbReference>
<dbReference type="Gramene" id="OE9A057905T1">
    <property type="protein sequence ID" value="OE9A057905C1"/>
    <property type="gene ID" value="OE9A057905"/>
</dbReference>
<reference evidence="1 2" key="1">
    <citation type="submission" date="2019-12" db="EMBL/GenBank/DDBJ databases">
        <authorList>
            <person name="Alioto T."/>
            <person name="Alioto T."/>
            <person name="Gomez Garrido J."/>
        </authorList>
    </citation>
    <scope>NUCLEOTIDE SEQUENCE [LARGE SCALE GENOMIC DNA]</scope>
</reference>
<accession>A0A8S0RCE2</accession>
<protein>
    <submittedName>
        <fullName evidence="1">Uncharacterized protein</fullName>
    </submittedName>
</protein>